<sequence length="57" mass="6063">MTATSRTYKHRATTPVPVTDRPSSSGAHRASRVPETVVAAVLGTCLIVLLVILFTRG</sequence>
<feature type="transmembrane region" description="Helical" evidence="2">
    <location>
        <begin position="37"/>
        <end position="55"/>
    </location>
</feature>
<keyword evidence="2" id="KW-0812">Transmembrane</keyword>
<evidence type="ECO:0000256" key="2">
    <source>
        <dbReference type="SAM" id="Phobius"/>
    </source>
</evidence>
<name>A0A853C6K1_9ACTN</name>
<gene>
    <name evidence="3" type="ORF">HNR19_003344</name>
</gene>
<comment type="caution">
    <text evidence="3">The sequence shown here is derived from an EMBL/GenBank/DDBJ whole genome shotgun (WGS) entry which is preliminary data.</text>
</comment>
<evidence type="ECO:0000313" key="4">
    <source>
        <dbReference type="Proteomes" id="UP000530424"/>
    </source>
</evidence>
<evidence type="ECO:0000256" key="1">
    <source>
        <dbReference type="SAM" id="MobiDB-lite"/>
    </source>
</evidence>
<accession>A0A853C6K1</accession>
<protein>
    <submittedName>
        <fullName evidence="3">Uncharacterized protein</fullName>
    </submittedName>
</protein>
<dbReference type="AlphaFoldDB" id="A0A853C6K1"/>
<organism evidence="3 4">
    <name type="scientific">Nocardioides thalensis</name>
    <dbReference type="NCBI Taxonomy" id="1914755"/>
    <lineage>
        <taxon>Bacteria</taxon>
        <taxon>Bacillati</taxon>
        <taxon>Actinomycetota</taxon>
        <taxon>Actinomycetes</taxon>
        <taxon>Propionibacteriales</taxon>
        <taxon>Nocardioidaceae</taxon>
        <taxon>Nocardioides</taxon>
    </lineage>
</organism>
<dbReference type="RefSeq" id="WP_179668984.1">
    <property type="nucleotide sequence ID" value="NZ_JACCFP010000001.1"/>
</dbReference>
<dbReference type="EMBL" id="JACCFP010000001">
    <property type="protein sequence ID" value="NYJ02646.1"/>
    <property type="molecule type" value="Genomic_DNA"/>
</dbReference>
<proteinExistence type="predicted"/>
<keyword evidence="2" id="KW-1133">Transmembrane helix</keyword>
<reference evidence="3 4" key="1">
    <citation type="submission" date="2020-07" db="EMBL/GenBank/DDBJ databases">
        <title>Sequencing the genomes of 1000 actinobacteria strains.</title>
        <authorList>
            <person name="Klenk H.-P."/>
        </authorList>
    </citation>
    <scope>NUCLEOTIDE SEQUENCE [LARGE SCALE GENOMIC DNA]</scope>
    <source>
        <strain evidence="3 4">DSM 103833</strain>
    </source>
</reference>
<evidence type="ECO:0000313" key="3">
    <source>
        <dbReference type="EMBL" id="NYJ02646.1"/>
    </source>
</evidence>
<feature type="region of interest" description="Disordered" evidence="1">
    <location>
        <begin position="1"/>
        <end position="31"/>
    </location>
</feature>
<keyword evidence="2" id="KW-0472">Membrane</keyword>
<dbReference type="Proteomes" id="UP000530424">
    <property type="component" value="Unassembled WGS sequence"/>
</dbReference>
<keyword evidence="4" id="KW-1185">Reference proteome</keyword>